<evidence type="ECO:0000313" key="6">
    <source>
        <dbReference type="EMBL" id="OUM21237.1"/>
    </source>
</evidence>
<dbReference type="SUPFAM" id="SSF53822">
    <property type="entry name" value="Periplasmic binding protein-like I"/>
    <property type="match status" value="1"/>
</dbReference>
<evidence type="ECO:0000256" key="2">
    <source>
        <dbReference type="ARBA" id="ARBA00007639"/>
    </source>
</evidence>
<evidence type="ECO:0000256" key="1">
    <source>
        <dbReference type="ARBA" id="ARBA00004196"/>
    </source>
</evidence>
<dbReference type="OrthoDB" id="9814427at2"/>
<evidence type="ECO:0000256" key="4">
    <source>
        <dbReference type="SAM" id="Phobius"/>
    </source>
</evidence>
<sequence>MIDKGDGMRALGKLSSRTIGVIGLSIVTGILLLWLQMEEIEPEPQHPVMGIVSTLAEDQRKDAQMAELIQTAEQDGFDVLPMPVERTQASQIEAIRALIVYQVDVIVFVPLVEDGWENVMHEADTAGIPLLAIDKSMEDSIWGQAKHYVGYDYCTLAEQATDALIQHGPSNKGVIELYGTLNSYDAREIARGCREGLELQGKEILYSLCGDGMRSRGYEIMESLQDHLDEIGYVICHNDAMALGALDYLEESGRIPGKDVFLCAFGGGEDTYDAFKDGRIQVLVQLDDRMLAEKASQAAYKMIAAPRASFDWIVSGKVLTKGNGA</sequence>
<keyword evidence="7" id="KW-1185">Reference proteome</keyword>
<keyword evidence="4" id="KW-1133">Transmembrane helix</keyword>
<reference evidence="6 7" key="1">
    <citation type="submission" date="2017-05" db="EMBL/GenBank/DDBJ databases">
        <title>Butyricicoccus porcorum sp. nov. a butyrate-producing bacterium from the swine intestinal tract.</title>
        <authorList>
            <person name="Trachsel J."/>
            <person name="Humphrey S."/>
            <person name="Allen H.K."/>
        </authorList>
    </citation>
    <scope>NUCLEOTIDE SEQUENCE [LARGE SCALE GENOMIC DNA]</scope>
    <source>
        <strain evidence="6">BB10</strain>
    </source>
</reference>
<dbReference type="GO" id="GO:0030313">
    <property type="term" value="C:cell envelope"/>
    <property type="evidence" value="ECO:0007669"/>
    <property type="project" value="UniProtKB-SubCell"/>
</dbReference>
<comment type="caution">
    <text evidence="6">The sequence shown here is derived from an EMBL/GenBank/DDBJ whole genome shotgun (WGS) entry which is preliminary data.</text>
</comment>
<dbReference type="PANTHER" id="PTHR46847">
    <property type="entry name" value="D-ALLOSE-BINDING PERIPLASMIC PROTEIN-RELATED"/>
    <property type="match status" value="1"/>
</dbReference>
<dbReference type="Pfam" id="PF13407">
    <property type="entry name" value="Peripla_BP_4"/>
    <property type="match status" value="1"/>
</dbReference>
<feature type="domain" description="Periplasmic binding protein" evidence="5">
    <location>
        <begin position="68"/>
        <end position="303"/>
    </location>
</feature>
<gene>
    <name evidence="6" type="ORF">CBW42_04205</name>
</gene>
<dbReference type="AlphaFoldDB" id="A0A252F634"/>
<keyword evidence="4" id="KW-0812">Transmembrane</keyword>
<dbReference type="InterPro" id="IPR028082">
    <property type="entry name" value="Peripla_BP_I"/>
</dbReference>
<feature type="transmembrane region" description="Helical" evidence="4">
    <location>
        <begin position="18"/>
        <end position="37"/>
    </location>
</feature>
<keyword evidence="4" id="KW-0472">Membrane</keyword>
<comment type="subcellular location">
    <subcellularLocation>
        <location evidence="1">Cell envelope</location>
    </subcellularLocation>
</comment>
<keyword evidence="3" id="KW-0732">Signal</keyword>
<dbReference type="InterPro" id="IPR025997">
    <property type="entry name" value="SBP_2_dom"/>
</dbReference>
<dbReference type="GO" id="GO:0030246">
    <property type="term" value="F:carbohydrate binding"/>
    <property type="evidence" value="ECO:0007669"/>
    <property type="project" value="UniProtKB-ARBA"/>
</dbReference>
<name>A0A252F634_9FIRM</name>
<dbReference type="PANTHER" id="PTHR46847:SF3">
    <property type="entry name" value="GALACTOFURANOSE-BINDING PROTEIN YTFQ"/>
    <property type="match status" value="1"/>
</dbReference>
<protein>
    <recommendedName>
        <fullName evidence="5">Periplasmic binding protein domain-containing protein</fullName>
    </recommendedName>
</protein>
<comment type="similarity">
    <text evidence="2">Belongs to the bacterial solute-binding protein 2 family.</text>
</comment>
<dbReference type="Gene3D" id="3.40.50.2300">
    <property type="match status" value="2"/>
</dbReference>
<dbReference type="EMBL" id="NHOC01000003">
    <property type="protein sequence ID" value="OUM21237.1"/>
    <property type="molecule type" value="Genomic_DNA"/>
</dbReference>
<evidence type="ECO:0000259" key="5">
    <source>
        <dbReference type="Pfam" id="PF13407"/>
    </source>
</evidence>
<organism evidence="6 7">
    <name type="scientific">Butyricicoccus porcorum</name>
    <dbReference type="NCBI Taxonomy" id="1945634"/>
    <lineage>
        <taxon>Bacteria</taxon>
        <taxon>Bacillati</taxon>
        <taxon>Bacillota</taxon>
        <taxon>Clostridia</taxon>
        <taxon>Eubacteriales</taxon>
        <taxon>Butyricicoccaceae</taxon>
        <taxon>Butyricicoccus</taxon>
    </lineage>
</organism>
<accession>A0A252F634</accession>
<evidence type="ECO:0000313" key="7">
    <source>
        <dbReference type="Proteomes" id="UP000194903"/>
    </source>
</evidence>
<dbReference type="Proteomes" id="UP000194903">
    <property type="component" value="Unassembled WGS sequence"/>
</dbReference>
<proteinExistence type="inferred from homology"/>
<evidence type="ECO:0000256" key="3">
    <source>
        <dbReference type="ARBA" id="ARBA00022729"/>
    </source>
</evidence>